<keyword evidence="5" id="KW-1185">Reference proteome</keyword>
<organism evidence="2 4">
    <name type="scientific">Brevibacillus composti</name>
    <dbReference type="NCBI Taxonomy" id="2796470"/>
    <lineage>
        <taxon>Bacteria</taxon>
        <taxon>Bacillati</taxon>
        <taxon>Bacillota</taxon>
        <taxon>Bacilli</taxon>
        <taxon>Bacillales</taxon>
        <taxon>Paenibacillaceae</taxon>
        <taxon>Brevibacillus</taxon>
    </lineage>
</organism>
<evidence type="ECO:0000313" key="3">
    <source>
        <dbReference type="EMBL" id="QUO43741.1"/>
    </source>
</evidence>
<feature type="compositionally biased region" description="Basic residues" evidence="1">
    <location>
        <begin position="1"/>
        <end position="11"/>
    </location>
</feature>
<reference evidence="2 4" key="1">
    <citation type="submission" date="2020-12" db="EMBL/GenBank/DDBJ databases">
        <title>strain FJAT-54423T represents a novel species of the genus Brevibacillus.</title>
        <authorList>
            <person name="Tang R."/>
        </authorList>
    </citation>
    <scope>NUCLEOTIDE SEQUENCE [LARGE SCALE GENOMIC DNA]</scope>
    <source>
        <strain evidence="2 4">FJAT-54423</strain>
    </source>
</reference>
<evidence type="ECO:0000313" key="2">
    <source>
        <dbReference type="EMBL" id="QQE76671.1"/>
    </source>
</evidence>
<proteinExistence type="predicted"/>
<dbReference type="GO" id="GO:0046983">
    <property type="term" value="F:protein dimerization activity"/>
    <property type="evidence" value="ECO:0007669"/>
    <property type="project" value="InterPro"/>
</dbReference>
<dbReference type="InterPro" id="IPR037208">
    <property type="entry name" value="Spo0E-like_sf"/>
</dbReference>
<dbReference type="EMBL" id="CP066308">
    <property type="protein sequence ID" value="QQE76671.1"/>
    <property type="molecule type" value="Genomic_DNA"/>
</dbReference>
<gene>
    <name evidence="2" type="ORF">JD108_17160</name>
    <name evidence="3" type="ORF">KDJ56_17105</name>
</gene>
<dbReference type="InterPro" id="IPR036638">
    <property type="entry name" value="HLH_DNA-bd_sf"/>
</dbReference>
<accession>A0A7T5EQ21</accession>
<evidence type="ECO:0000313" key="5">
    <source>
        <dbReference type="Proteomes" id="UP000677234"/>
    </source>
</evidence>
<evidence type="ECO:0000256" key="1">
    <source>
        <dbReference type="SAM" id="MobiDB-lite"/>
    </source>
</evidence>
<dbReference type="InterPro" id="IPR018540">
    <property type="entry name" value="Spo0E-like"/>
</dbReference>
<dbReference type="Gene3D" id="4.10.280.10">
    <property type="entry name" value="Helix-loop-helix DNA-binding domain"/>
    <property type="match status" value="1"/>
</dbReference>
<protein>
    <submittedName>
        <fullName evidence="2">Aspartyl-phosphate phosphatase Spo0E family protein</fullName>
    </submittedName>
</protein>
<dbReference type="SUPFAM" id="SSF140500">
    <property type="entry name" value="BAS1536-like"/>
    <property type="match status" value="1"/>
</dbReference>
<feature type="region of interest" description="Disordered" evidence="1">
    <location>
        <begin position="1"/>
        <end position="24"/>
    </location>
</feature>
<evidence type="ECO:0000313" key="4">
    <source>
        <dbReference type="Proteomes" id="UP000595847"/>
    </source>
</evidence>
<reference evidence="3" key="2">
    <citation type="submission" date="2021-04" db="EMBL/GenBank/DDBJ databases">
        <title>Brevibacillus composti FJAT-54423, complete genome.</title>
        <authorList>
            <person name="Tang R."/>
        </authorList>
    </citation>
    <scope>NUCLEOTIDE SEQUENCE</scope>
    <source>
        <strain evidence="3">FJAT-54424</strain>
    </source>
</reference>
<dbReference type="GO" id="GO:0043937">
    <property type="term" value="P:regulation of sporulation"/>
    <property type="evidence" value="ECO:0007669"/>
    <property type="project" value="InterPro"/>
</dbReference>
<dbReference type="EMBL" id="CP073708">
    <property type="protein sequence ID" value="QUO43741.1"/>
    <property type="molecule type" value="Genomic_DNA"/>
</dbReference>
<dbReference type="Pfam" id="PF09388">
    <property type="entry name" value="SpoOE-like"/>
    <property type="match status" value="1"/>
</dbReference>
<dbReference type="AlphaFoldDB" id="A0A7T5EQ21"/>
<name>A0A7T5EQ21_9BACL</name>
<dbReference type="KEGG" id="bcop:JD108_17160"/>
<dbReference type="Proteomes" id="UP000595847">
    <property type="component" value="Chromosome"/>
</dbReference>
<dbReference type="Proteomes" id="UP000677234">
    <property type="component" value="Chromosome"/>
</dbReference>
<sequence>MVYRKKQKKRTPLPQAGPKAKASKDLWNEKIDEVQLLEMIETLKGKMSQLVKEKGLGHQSVVEISQQLDEYIVQFQRMIRK</sequence>